<dbReference type="AlphaFoldDB" id="A0A6V7VK98"/>
<comment type="caution">
    <text evidence="2">The sequence shown here is derived from an EMBL/GenBank/DDBJ whole genome shotgun (WGS) entry which is preliminary data.</text>
</comment>
<dbReference type="Proteomes" id="UP000580250">
    <property type="component" value="Unassembled WGS sequence"/>
</dbReference>
<evidence type="ECO:0000256" key="1">
    <source>
        <dbReference type="SAM" id="Coils"/>
    </source>
</evidence>
<sequence length="92" mass="11451">MFAKERIFFQQNIHKLIQQNIKIEFLKLNNSQKEEKNVDKLLKDFEEKIINLFKKYNEEWEKDIKLEIDEKMEQQNKVFNDQYTQIKKEINI</sequence>
<evidence type="ECO:0000313" key="3">
    <source>
        <dbReference type="Proteomes" id="UP000580250"/>
    </source>
</evidence>
<name>A0A6V7VK98_MELEN</name>
<accession>A0A6V7VK98</accession>
<keyword evidence="1" id="KW-0175">Coiled coil</keyword>
<protein>
    <submittedName>
        <fullName evidence="2">Uncharacterized protein</fullName>
    </submittedName>
</protein>
<organism evidence="2 3">
    <name type="scientific">Meloidogyne enterolobii</name>
    <name type="common">Root-knot nematode worm</name>
    <name type="synonym">Meloidogyne mayaguensis</name>
    <dbReference type="NCBI Taxonomy" id="390850"/>
    <lineage>
        <taxon>Eukaryota</taxon>
        <taxon>Metazoa</taxon>
        <taxon>Ecdysozoa</taxon>
        <taxon>Nematoda</taxon>
        <taxon>Chromadorea</taxon>
        <taxon>Rhabditida</taxon>
        <taxon>Tylenchina</taxon>
        <taxon>Tylenchomorpha</taxon>
        <taxon>Tylenchoidea</taxon>
        <taxon>Meloidogynidae</taxon>
        <taxon>Meloidogyninae</taxon>
        <taxon>Meloidogyne</taxon>
    </lineage>
</organism>
<evidence type="ECO:0000313" key="2">
    <source>
        <dbReference type="EMBL" id="CAD2175329.1"/>
    </source>
</evidence>
<dbReference type="EMBL" id="CAJEWN010000252">
    <property type="protein sequence ID" value="CAD2175329.1"/>
    <property type="molecule type" value="Genomic_DNA"/>
</dbReference>
<feature type="coiled-coil region" evidence="1">
    <location>
        <begin position="28"/>
        <end position="77"/>
    </location>
</feature>
<reference evidence="2 3" key="1">
    <citation type="submission" date="2020-08" db="EMBL/GenBank/DDBJ databases">
        <authorList>
            <person name="Koutsovoulos G."/>
            <person name="Danchin GJ E."/>
        </authorList>
    </citation>
    <scope>NUCLEOTIDE SEQUENCE [LARGE SCALE GENOMIC DNA]</scope>
</reference>
<gene>
    <name evidence="2" type="ORF">MENT_LOCUS27049</name>
</gene>
<proteinExistence type="predicted"/>